<dbReference type="GO" id="GO:0000978">
    <property type="term" value="F:RNA polymerase II cis-regulatory region sequence-specific DNA binding"/>
    <property type="evidence" value="ECO:0007669"/>
    <property type="project" value="TreeGrafter"/>
</dbReference>
<feature type="region of interest" description="Disordered" evidence="6">
    <location>
        <begin position="158"/>
        <end position="235"/>
    </location>
</feature>
<evidence type="ECO:0000256" key="1">
    <source>
        <dbReference type="ARBA" id="ARBA00022723"/>
    </source>
</evidence>
<feature type="compositionally biased region" description="Low complexity" evidence="6">
    <location>
        <begin position="173"/>
        <end position="184"/>
    </location>
</feature>
<evidence type="ECO:0000259" key="7">
    <source>
        <dbReference type="PROSITE" id="PS50157"/>
    </source>
</evidence>
<dbReference type="InterPro" id="IPR013087">
    <property type="entry name" value="Znf_C2H2_type"/>
</dbReference>
<dbReference type="FunFam" id="3.30.160.60:FF:000765">
    <property type="entry name" value="Zinc finger 45-like"/>
    <property type="match status" value="1"/>
</dbReference>
<evidence type="ECO:0000256" key="6">
    <source>
        <dbReference type="SAM" id="MobiDB-lite"/>
    </source>
</evidence>
<dbReference type="PANTHER" id="PTHR23235">
    <property type="entry name" value="KRUEPPEL-LIKE TRANSCRIPTION FACTOR"/>
    <property type="match status" value="1"/>
</dbReference>
<reference evidence="8 9" key="1">
    <citation type="submission" date="2023-10" db="EMBL/GenBank/DDBJ databases">
        <title>Genomes of two closely related lineages of the louse Polyplax serrata with different host specificities.</title>
        <authorList>
            <person name="Martinu J."/>
            <person name="Tarabai H."/>
            <person name="Stefka J."/>
            <person name="Hypsa V."/>
        </authorList>
    </citation>
    <scope>NUCLEOTIDE SEQUENCE [LARGE SCALE GENOMIC DNA]</scope>
    <source>
        <strain evidence="8">HR10_N</strain>
    </source>
</reference>
<comment type="caution">
    <text evidence="8">The sequence shown here is derived from an EMBL/GenBank/DDBJ whole genome shotgun (WGS) entry which is preliminary data.</text>
</comment>
<evidence type="ECO:0000256" key="4">
    <source>
        <dbReference type="ARBA" id="ARBA00022833"/>
    </source>
</evidence>
<evidence type="ECO:0000256" key="3">
    <source>
        <dbReference type="ARBA" id="ARBA00022771"/>
    </source>
</evidence>
<dbReference type="FunFam" id="3.30.160.60:FF:000065">
    <property type="entry name" value="B-cell CLL/lymphoma 6, member B"/>
    <property type="match status" value="1"/>
</dbReference>
<keyword evidence="3 5" id="KW-0863">Zinc-finger</keyword>
<evidence type="ECO:0000256" key="2">
    <source>
        <dbReference type="ARBA" id="ARBA00022737"/>
    </source>
</evidence>
<dbReference type="Gene3D" id="3.30.160.60">
    <property type="entry name" value="Classic Zinc Finger"/>
    <property type="match status" value="3"/>
</dbReference>
<dbReference type="EMBL" id="JAWJWE010000011">
    <property type="protein sequence ID" value="KAK6630477.1"/>
    <property type="molecule type" value="Genomic_DNA"/>
</dbReference>
<keyword evidence="4" id="KW-0862">Zinc</keyword>
<keyword evidence="2" id="KW-0677">Repeat</keyword>
<dbReference type="GO" id="GO:0008270">
    <property type="term" value="F:zinc ion binding"/>
    <property type="evidence" value="ECO:0007669"/>
    <property type="project" value="UniProtKB-KW"/>
</dbReference>
<feature type="domain" description="C2H2-type" evidence="7">
    <location>
        <begin position="422"/>
        <end position="444"/>
    </location>
</feature>
<feature type="domain" description="C2H2-type" evidence="7">
    <location>
        <begin position="241"/>
        <end position="268"/>
    </location>
</feature>
<feature type="domain" description="C2H2-type" evidence="7">
    <location>
        <begin position="269"/>
        <end position="298"/>
    </location>
</feature>
<dbReference type="Proteomes" id="UP001372834">
    <property type="component" value="Unassembled WGS sequence"/>
</dbReference>
<dbReference type="AlphaFoldDB" id="A0AAN8S5X0"/>
<organism evidence="8 9">
    <name type="scientific">Polyplax serrata</name>
    <name type="common">Common mouse louse</name>
    <dbReference type="NCBI Taxonomy" id="468196"/>
    <lineage>
        <taxon>Eukaryota</taxon>
        <taxon>Metazoa</taxon>
        <taxon>Ecdysozoa</taxon>
        <taxon>Arthropoda</taxon>
        <taxon>Hexapoda</taxon>
        <taxon>Insecta</taxon>
        <taxon>Pterygota</taxon>
        <taxon>Neoptera</taxon>
        <taxon>Paraneoptera</taxon>
        <taxon>Psocodea</taxon>
        <taxon>Troctomorpha</taxon>
        <taxon>Phthiraptera</taxon>
        <taxon>Anoplura</taxon>
        <taxon>Polyplacidae</taxon>
        <taxon>Polyplax</taxon>
    </lineage>
</organism>
<evidence type="ECO:0000313" key="9">
    <source>
        <dbReference type="Proteomes" id="UP001372834"/>
    </source>
</evidence>
<feature type="compositionally biased region" description="Polar residues" evidence="6">
    <location>
        <begin position="219"/>
        <end position="235"/>
    </location>
</feature>
<name>A0AAN8S5X0_POLSC</name>
<feature type="domain" description="C2H2-type" evidence="7">
    <location>
        <begin position="340"/>
        <end position="367"/>
    </location>
</feature>
<dbReference type="PROSITE" id="PS00028">
    <property type="entry name" value="ZINC_FINGER_C2H2_1"/>
    <property type="match status" value="4"/>
</dbReference>
<dbReference type="Pfam" id="PF00096">
    <property type="entry name" value="zf-C2H2"/>
    <property type="match status" value="3"/>
</dbReference>
<dbReference type="PANTHER" id="PTHR23235:SF120">
    <property type="entry name" value="KRUPPEL-LIKE FACTOR 15"/>
    <property type="match status" value="1"/>
</dbReference>
<dbReference type="InterPro" id="IPR036236">
    <property type="entry name" value="Znf_C2H2_sf"/>
</dbReference>
<dbReference type="GO" id="GO:0000981">
    <property type="term" value="F:DNA-binding transcription factor activity, RNA polymerase II-specific"/>
    <property type="evidence" value="ECO:0007669"/>
    <property type="project" value="TreeGrafter"/>
</dbReference>
<accession>A0AAN8S5X0</accession>
<dbReference type="PROSITE" id="PS50157">
    <property type="entry name" value="ZINC_FINGER_C2H2_2"/>
    <property type="match status" value="4"/>
</dbReference>
<dbReference type="SMART" id="SM00355">
    <property type="entry name" value="ZnF_C2H2"/>
    <property type="match status" value="4"/>
</dbReference>
<evidence type="ECO:0000313" key="8">
    <source>
        <dbReference type="EMBL" id="KAK6630477.1"/>
    </source>
</evidence>
<gene>
    <name evidence="8" type="ORF">RUM43_014822</name>
</gene>
<evidence type="ECO:0000256" key="5">
    <source>
        <dbReference type="PROSITE-ProRule" id="PRU00042"/>
    </source>
</evidence>
<sequence length="477" mass="52846">MEKPRAEKMSDVQKASYLEAYMAQQAAALQQQQNKFRYDNIPLSMEDKKKSIPNGNPISSPPKIFPNSIGGCANYAAPIKVPQLQTTTADTYKPNLESTFTVPDDGLGYDDGVRVLRTLGSWTPEYPGLSSRPTSGMLFPDLPYPHTDMAINQRKLTPSVLPSPLPVPQSHNTSPLTRPTPTLPQMKKDDMGLNNANSRTQQNTQQPQQPQQPQQQTPLSRSNSQPKTNGISVQNSGSKSFTCTICGKSLARKDKLVIHTRIHTGEKPYICEVCDKAFARRDKLVIHMNKMKHRTPTNIAPLGKRTNIDKNSAAKKALQEDMEEIPKATALSIQSAAANWSCELCGQMMTTREEWTVHAKAHLEEKITGIGVISPNNFPNNQRPIANYGANSVHMAGIGNPTYPAVPQHSSHYQPFSITERQYCPVCRQTFATKSEFMLHVRAHFDNVIKPHEVDSVRQSQVHPSGTAIIDNASICS</sequence>
<protein>
    <recommendedName>
        <fullName evidence="7">C2H2-type domain-containing protein</fullName>
    </recommendedName>
</protein>
<proteinExistence type="predicted"/>
<dbReference type="SUPFAM" id="SSF57667">
    <property type="entry name" value="beta-beta-alpha zinc fingers"/>
    <property type="match status" value="1"/>
</dbReference>
<keyword evidence="1" id="KW-0479">Metal-binding</keyword>
<feature type="compositionally biased region" description="Low complexity" evidence="6">
    <location>
        <begin position="200"/>
        <end position="218"/>
    </location>
</feature>